<reference evidence="7" key="1">
    <citation type="submission" date="2018-09" db="EMBL/GenBank/DDBJ databases">
        <title>Complete Genome Sequencing of Sulfolobus sp. JCM 16834.</title>
        <authorList>
            <person name="Kato S."/>
            <person name="Itoh T."/>
            <person name="Ohkuma M."/>
        </authorList>
    </citation>
    <scope>NUCLEOTIDE SEQUENCE [LARGE SCALE GENOMIC DNA]</scope>
    <source>
        <strain evidence="7">IC-007</strain>
    </source>
</reference>
<dbReference type="AlphaFoldDB" id="A0A510E6P6"/>
<evidence type="ECO:0000313" key="4">
    <source>
        <dbReference type="EMBL" id="BBG25390.1"/>
    </source>
</evidence>
<reference evidence="5 6" key="2">
    <citation type="journal article" date="2020" name="Int. J. Syst. Evol. Microbiol.">
        <title>Sulfuracidifex tepidarius gen. nov., sp. nov. and transfer of Sulfolobus metallicus Huber and Stetter 1992 to the genus Sulfuracidifex as Sulfuracidifex metallicus comb. nov.</title>
        <authorList>
            <person name="Itoh T."/>
            <person name="Miura T."/>
            <person name="Sakai H.D."/>
            <person name="Kato S."/>
            <person name="Ohkuma M."/>
            <person name="Takashina T."/>
        </authorList>
    </citation>
    <scope>NUCLEOTIDE SEQUENCE</scope>
    <source>
        <strain evidence="4 6">IC-006</strain>
        <strain evidence="5">IC-007</strain>
    </source>
</reference>
<dbReference type="EMBL" id="AP018930">
    <property type="protein sequence ID" value="BBG28184.1"/>
    <property type="molecule type" value="Genomic_DNA"/>
</dbReference>
<dbReference type="InterPro" id="IPR000836">
    <property type="entry name" value="PRTase_dom"/>
</dbReference>
<dbReference type="RefSeq" id="WP_149528855.1">
    <property type="nucleotide sequence ID" value="NZ_AP018929.1"/>
</dbReference>
<protein>
    <submittedName>
        <fullName evidence="5">Xanthine phosphoribosyltransferase</fullName>
    </submittedName>
</protein>
<dbReference type="OrthoDB" id="4952at2157"/>
<dbReference type="PANTHER" id="PTHR43363:SF2">
    <property type="entry name" value="PHOSPHORIBOSYLTRANSFERASE"/>
    <property type="match status" value="1"/>
</dbReference>
<evidence type="ECO:0000256" key="1">
    <source>
        <dbReference type="ARBA" id="ARBA00022676"/>
    </source>
</evidence>
<sequence>MVIVLKIPVKVVTWDYAVKLSTSLARKVRESGYKVDVIVAVARGGLVPARIVADVLGVMDVLSIKIEHWVETASHTPQAKVKYSYTLSLEGKNALVIDDITDTGDSMDLAKDFVVKNFSPSVVKTATMQHIVTASKSTPDFYAEEVKEWTWFMYPWNYWEDMINLVSKIMNEKGKVTSSEELEKEFVDSYGAVPPISIEEILREMKYRGKL</sequence>
<feature type="domain" description="Phosphoribosyltransferase" evidence="3">
    <location>
        <begin position="19"/>
        <end position="152"/>
    </location>
</feature>
<accession>A0A510DZM2</accession>
<gene>
    <name evidence="4" type="ORF">IC006_2726</name>
    <name evidence="5" type="ORF">IC007_2740</name>
</gene>
<dbReference type="Pfam" id="PF00156">
    <property type="entry name" value="Pribosyltran"/>
    <property type="match status" value="1"/>
</dbReference>
<dbReference type="STRING" id="1294262.GCA_001316085_00665"/>
<keyword evidence="2" id="KW-0808">Transferase</keyword>
<proteinExistence type="predicted"/>
<accession>A0A510E6P6</accession>
<name>A0A510E6P6_9CREN</name>
<evidence type="ECO:0000256" key="2">
    <source>
        <dbReference type="ARBA" id="ARBA00022679"/>
    </source>
</evidence>
<dbReference type="SUPFAM" id="SSF53271">
    <property type="entry name" value="PRTase-like"/>
    <property type="match status" value="1"/>
</dbReference>
<evidence type="ECO:0000313" key="5">
    <source>
        <dbReference type="EMBL" id="BBG28184.1"/>
    </source>
</evidence>
<keyword evidence="1 5" id="KW-0328">Glycosyltransferase</keyword>
<dbReference type="GO" id="GO:0016757">
    <property type="term" value="F:glycosyltransferase activity"/>
    <property type="evidence" value="ECO:0007669"/>
    <property type="project" value="UniProtKB-KW"/>
</dbReference>
<dbReference type="CDD" id="cd06223">
    <property type="entry name" value="PRTases_typeI"/>
    <property type="match status" value="1"/>
</dbReference>
<organism evidence="5 7">
    <name type="scientific">Sulfuracidifex tepidarius</name>
    <dbReference type="NCBI Taxonomy" id="1294262"/>
    <lineage>
        <taxon>Archaea</taxon>
        <taxon>Thermoproteota</taxon>
        <taxon>Thermoprotei</taxon>
        <taxon>Sulfolobales</taxon>
        <taxon>Sulfolobaceae</taxon>
        <taxon>Sulfuracidifex</taxon>
    </lineage>
</organism>
<dbReference type="Gene3D" id="3.40.50.2020">
    <property type="match status" value="1"/>
</dbReference>
<evidence type="ECO:0000313" key="6">
    <source>
        <dbReference type="Proteomes" id="UP000322983"/>
    </source>
</evidence>
<dbReference type="Proteomes" id="UP000325030">
    <property type="component" value="Chromosome"/>
</dbReference>
<dbReference type="Proteomes" id="UP000322983">
    <property type="component" value="Chromosome"/>
</dbReference>
<dbReference type="PANTHER" id="PTHR43363">
    <property type="entry name" value="HYPOXANTHINE PHOSPHORIBOSYLTRANSFERASE"/>
    <property type="match status" value="1"/>
</dbReference>
<evidence type="ECO:0000313" key="7">
    <source>
        <dbReference type="Proteomes" id="UP000325030"/>
    </source>
</evidence>
<evidence type="ECO:0000259" key="3">
    <source>
        <dbReference type="Pfam" id="PF00156"/>
    </source>
</evidence>
<dbReference type="GeneID" id="41719010"/>
<dbReference type="KEGG" id="step:IC006_2726"/>
<keyword evidence="6" id="KW-1185">Reference proteome</keyword>
<dbReference type="InterPro" id="IPR029057">
    <property type="entry name" value="PRTase-like"/>
</dbReference>
<dbReference type="EMBL" id="AP018929">
    <property type="protein sequence ID" value="BBG25390.1"/>
    <property type="molecule type" value="Genomic_DNA"/>
</dbReference>